<dbReference type="Proteomes" id="UP000001072">
    <property type="component" value="Unassembled WGS sequence"/>
</dbReference>
<evidence type="ECO:0000313" key="3">
    <source>
        <dbReference type="Proteomes" id="UP000001072"/>
    </source>
</evidence>
<keyword evidence="3" id="KW-1185">Reference proteome</keyword>
<sequence length="106" mass="11669">MSADTIAGFLAVFESVRHQPRPYSALSDYLASIAVLPRWKGGVVVLPFSSIILNFILLITAVGTCFVKIRCKTFHLGSINQDRILRPNSAVCFALGCIVYSLCEYI</sequence>
<proteinExistence type="predicted"/>
<keyword evidence="1" id="KW-0472">Membrane</keyword>
<dbReference type="RefSeq" id="XP_007415577.1">
    <property type="nucleotide sequence ID" value="XM_007415515.1"/>
</dbReference>
<dbReference type="GeneID" id="18929108"/>
<keyword evidence="1" id="KW-0812">Transmembrane</keyword>
<dbReference type="HOGENOM" id="CLU_2223826_0_0_1"/>
<gene>
    <name evidence="2" type="ORF">MELLADRAFT_57451</name>
</gene>
<organism evidence="3">
    <name type="scientific">Melampsora larici-populina (strain 98AG31 / pathotype 3-4-7)</name>
    <name type="common">Poplar leaf rust fungus</name>
    <dbReference type="NCBI Taxonomy" id="747676"/>
    <lineage>
        <taxon>Eukaryota</taxon>
        <taxon>Fungi</taxon>
        <taxon>Dikarya</taxon>
        <taxon>Basidiomycota</taxon>
        <taxon>Pucciniomycotina</taxon>
        <taxon>Pucciniomycetes</taxon>
        <taxon>Pucciniales</taxon>
        <taxon>Melampsoraceae</taxon>
        <taxon>Melampsora</taxon>
    </lineage>
</organism>
<protein>
    <submittedName>
        <fullName evidence="2">Uncharacterized protein</fullName>
    </submittedName>
</protein>
<accession>F4S2C2</accession>
<keyword evidence="1" id="KW-1133">Transmembrane helix</keyword>
<dbReference type="OrthoDB" id="10357531at2759"/>
<dbReference type="AlphaFoldDB" id="F4S2C2"/>
<feature type="transmembrane region" description="Helical" evidence="1">
    <location>
        <begin position="44"/>
        <end position="67"/>
    </location>
</feature>
<reference evidence="3" key="1">
    <citation type="journal article" date="2011" name="Proc. Natl. Acad. Sci. U.S.A.">
        <title>Obligate biotrophy features unraveled by the genomic analysis of rust fungi.</title>
        <authorList>
            <person name="Duplessis S."/>
            <person name="Cuomo C.A."/>
            <person name="Lin Y.-C."/>
            <person name="Aerts A."/>
            <person name="Tisserant E."/>
            <person name="Veneault-Fourrey C."/>
            <person name="Joly D.L."/>
            <person name="Hacquard S."/>
            <person name="Amselem J."/>
            <person name="Cantarel B.L."/>
            <person name="Chiu R."/>
            <person name="Coutinho P.M."/>
            <person name="Feau N."/>
            <person name="Field M."/>
            <person name="Frey P."/>
            <person name="Gelhaye E."/>
            <person name="Goldberg J."/>
            <person name="Grabherr M.G."/>
            <person name="Kodira C.D."/>
            <person name="Kohler A."/>
            <person name="Kuees U."/>
            <person name="Lindquist E.A."/>
            <person name="Lucas S.M."/>
            <person name="Mago R."/>
            <person name="Mauceli E."/>
            <person name="Morin E."/>
            <person name="Murat C."/>
            <person name="Pangilinan J.L."/>
            <person name="Park R."/>
            <person name="Pearson M."/>
            <person name="Quesneville H."/>
            <person name="Rouhier N."/>
            <person name="Sakthikumar S."/>
            <person name="Salamov A.A."/>
            <person name="Schmutz J."/>
            <person name="Selles B."/>
            <person name="Shapiro H."/>
            <person name="Tanguay P."/>
            <person name="Tuskan G.A."/>
            <person name="Henrissat B."/>
            <person name="Van de Peer Y."/>
            <person name="Rouze P."/>
            <person name="Ellis J.G."/>
            <person name="Dodds P.N."/>
            <person name="Schein J.E."/>
            <person name="Zhong S."/>
            <person name="Hamelin R.C."/>
            <person name="Grigoriev I.V."/>
            <person name="Szabo L.J."/>
            <person name="Martin F."/>
        </authorList>
    </citation>
    <scope>NUCLEOTIDE SEQUENCE [LARGE SCALE GENOMIC DNA]</scope>
    <source>
        <strain evidence="3">98AG31 / pathotype 3-4-7</strain>
    </source>
</reference>
<evidence type="ECO:0000313" key="2">
    <source>
        <dbReference type="EMBL" id="EGG01227.1"/>
    </source>
</evidence>
<dbReference type="KEGG" id="mlr:MELLADRAFT_57451"/>
<dbReference type="EMBL" id="GL883140">
    <property type="protein sequence ID" value="EGG01227.1"/>
    <property type="molecule type" value="Genomic_DNA"/>
</dbReference>
<dbReference type="VEuPathDB" id="FungiDB:MELLADRAFT_57451"/>
<evidence type="ECO:0000256" key="1">
    <source>
        <dbReference type="SAM" id="Phobius"/>
    </source>
</evidence>
<dbReference type="InParanoid" id="F4S2C2"/>
<name>F4S2C2_MELLP</name>